<reference evidence="1" key="1">
    <citation type="journal article" date="2018" name="Virulence">
        <title>Co-occurrence of 3 different resistance plasmids in a multi-drug resistant Cronobacter sakazakii isolate causing neonatal infections.</title>
        <authorList>
            <person name="Shi L."/>
            <person name="Liang Q."/>
            <person name="Zhan Z."/>
            <person name="Feng J."/>
            <person name="Zhao Y."/>
            <person name="Chen Y."/>
            <person name="Huang M."/>
            <person name="Tong Y."/>
            <person name="Wu W."/>
            <person name="Chen W."/>
            <person name="Li X."/>
            <person name="Yin Z."/>
            <person name="Wang J."/>
            <person name="Zhou D."/>
        </authorList>
    </citation>
    <scope>NUCLEOTIDE SEQUENCE</scope>
    <source>
        <strain evidence="1">505108</strain>
        <plasmid evidence="1">p505108-T6SS</plasmid>
    </source>
</reference>
<dbReference type="EMBL" id="KY978630">
    <property type="protein sequence ID" value="ASR82241.1"/>
    <property type="molecule type" value="Genomic_DNA"/>
</dbReference>
<geneLocation type="plasmid" evidence="1">
    <name>p505108-T6SS</name>
</geneLocation>
<protein>
    <submittedName>
        <fullName evidence="1">Uncharacterized protein</fullName>
    </submittedName>
</protein>
<dbReference type="AlphaFoldDB" id="A0A222ZDT1"/>
<accession>A0A222ZDT1</accession>
<proteinExistence type="predicted"/>
<reference evidence="1" key="2">
    <citation type="submission" date="2019-05" db="EMBL/GenBank/DDBJ databases">
        <authorList>
            <person name="Shi L."/>
            <person name="Feng J."/>
            <person name="Zhang D."/>
            <person name="Zhou D."/>
        </authorList>
    </citation>
    <scope>NUCLEOTIDE SEQUENCE</scope>
    <source>
        <strain evidence="1">505108</strain>
        <plasmid evidence="1">p505108-T6SS</plasmid>
    </source>
</reference>
<evidence type="ECO:0000313" key="1">
    <source>
        <dbReference type="EMBL" id="ASR82241.1"/>
    </source>
</evidence>
<organism evidence="1">
    <name type="scientific">Cronobacter sakazakii</name>
    <name type="common">Enterobacter sakazakii</name>
    <dbReference type="NCBI Taxonomy" id="28141"/>
    <lineage>
        <taxon>Bacteria</taxon>
        <taxon>Pseudomonadati</taxon>
        <taxon>Pseudomonadota</taxon>
        <taxon>Gammaproteobacteria</taxon>
        <taxon>Enterobacterales</taxon>
        <taxon>Enterobacteriaceae</taxon>
        <taxon>Cronobacter</taxon>
    </lineage>
</organism>
<sequence>MTAPELTFYVDDEGISVDLVLSAFGENPVQCINLDADTVDKKYQADIQFLIKNQNAFFEKITDEAREYCQRVYGCAAKNLLLIKIYLSPETEKSVGFMFSVDVDPEHGLGLKFNGLQLIKTGSSETAFL</sequence>
<name>A0A222ZDT1_CROSK</name>
<dbReference type="RefSeq" id="WP_011998994.1">
    <property type="nucleotide sequence ID" value="NZ_CABMLV010000002.1"/>
</dbReference>
<keyword evidence="1" id="KW-0614">Plasmid</keyword>